<dbReference type="CDD" id="cd03789">
    <property type="entry name" value="GT9_LPS_heptosyltransferase"/>
    <property type="match status" value="1"/>
</dbReference>
<name>A0A2N7JJ49_VIBSP</name>
<dbReference type="Gene3D" id="3.40.50.2000">
    <property type="entry name" value="Glycogen Phosphorylase B"/>
    <property type="match status" value="2"/>
</dbReference>
<dbReference type="AlphaFoldDB" id="A0A2N7JJ49"/>
<evidence type="ECO:0000256" key="4">
    <source>
        <dbReference type="ARBA" id="ARBA00044042"/>
    </source>
</evidence>
<protein>
    <recommendedName>
        <fullName evidence="4">lipopolysaccharide heptosyltransferase II</fullName>
        <ecNumber evidence="4">2.4.99.24</ecNumber>
    </recommendedName>
</protein>
<keyword evidence="1" id="KW-0328">Glycosyltransferase</keyword>
<dbReference type="EMBL" id="MCZF01000304">
    <property type="protein sequence ID" value="PMM40263.1"/>
    <property type="molecule type" value="Genomic_DNA"/>
</dbReference>
<dbReference type="GO" id="GO:0005829">
    <property type="term" value="C:cytosol"/>
    <property type="evidence" value="ECO:0007669"/>
    <property type="project" value="TreeGrafter"/>
</dbReference>
<evidence type="ECO:0000256" key="5">
    <source>
        <dbReference type="ARBA" id="ARBA00047503"/>
    </source>
</evidence>
<dbReference type="RefSeq" id="WP_102554104.1">
    <property type="nucleotide sequence ID" value="NZ_MCZF01000304.1"/>
</dbReference>
<sequence>MKILVIGPSWIGDMVMSQSLYITLKKRFPECVIDVMAPKWCMPILDRMPEVNSAIDMPLGHGQFEFWKRRALGKQLKNAGYTHAYVLPKSAKSALIPWFAAIPNRIGWRGEFRYGLLTDLRSNMKSFQYMTERYYALAYPKKDMTGSEVLGGIEKSPYPKLHIDKQIQLDTLKKYDLDTSSKIIGLCPGAAFGSAKKWPEHYYAQVAEKMCRKGYQVWIFGSQGDLDACQTLYALVPKELHPQLSILAGKTSLIEAVDLLAACESIVGNDSGLLHVASALGCHVVGIYGPTTPKYAPPLTDNKDIVYTGIECSPCAKRECPLGHNKCMNELPPDRVLARLETYQAKLRN</sequence>
<dbReference type="EC" id="2.4.99.24" evidence="4"/>
<organism evidence="6 7">
    <name type="scientific">Vibrio splendidus</name>
    <dbReference type="NCBI Taxonomy" id="29497"/>
    <lineage>
        <taxon>Bacteria</taxon>
        <taxon>Pseudomonadati</taxon>
        <taxon>Pseudomonadota</taxon>
        <taxon>Gammaproteobacteria</taxon>
        <taxon>Vibrionales</taxon>
        <taxon>Vibrionaceae</taxon>
        <taxon>Vibrio</taxon>
    </lineage>
</organism>
<dbReference type="GO" id="GO:0008713">
    <property type="term" value="F:ADP-heptose-lipopolysaccharide heptosyltransferase activity"/>
    <property type="evidence" value="ECO:0007669"/>
    <property type="project" value="UniProtKB-EC"/>
</dbReference>
<evidence type="ECO:0000256" key="3">
    <source>
        <dbReference type="ARBA" id="ARBA00043995"/>
    </source>
</evidence>
<dbReference type="InterPro" id="IPR002201">
    <property type="entry name" value="Glyco_trans_9"/>
</dbReference>
<dbReference type="Proteomes" id="UP000235533">
    <property type="component" value="Unassembled WGS sequence"/>
</dbReference>
<dbReference type="Pfam" id="PF01075">
    <property type="entry name" value="Glyco_transf_9"/>
    <property type="match status" value="1"/>
</dbReference>
<keyword evidence="2 6" id="KW-0808">Transferase</keyword>
<dbReference type="InterPro" id="IPR051199">
    <property type="entry name" value="LPS_LOS_Heptosyltrfase"/>
</dbReference>
<accession>A0A2N7JJ49</accession>
<comment type="similarity">
    <text evidence="3">Belongs to the glycosyltransferase 9 family.</text>
</comment>
<dbReference type="InterPro" id="IPR011910">
    <property type="entry name" value="RfaF"/>
</dbReference>
<dbReference type="SUPFAM" id="SSF53756">
    <property type="entry name" value="UDP-Glycosyltransferase/glycogen phosphorylase"/>
    <property type="match status" value="1"/>
</dbReference>
<evidence type="ECO:0000313" key="7">
    <source>
        <dbReference type="Proteomes" id="UP000235533"/>
    </source>
</evidence>
<dbReference type="PANTHER" id="PTHR30160:SF7">
    <property type="entry name" value="ADP-HEPTOSE--LPS HEPTOSYLTRANSFERASE 2"/>
    <property type="match status" value="1"/>
</dbReference>
<evidence type="ECO:0000256" key="2">
    <source>
        <dbReference type="ARBA" id="ARBA00022679"/>
    </source>
</evidence>
<comment type="caution">
    <text evidence="6">The sequence shown here is derived from an EMBL/GenBank/DDBJ whole genome shotgun (WGS) entry which is preliminary data.</text>
</comment>
<reference evidence="7" key="1">
    <citation type="submission" date="2016-07" db="EMBL/GenBank/DDBJ databases">
        <title>Nontailed viruses are major unrecognized killers of bacteria in the ocean.</title>
        <authorList>
            <person name="Kauffman K."/>
            <person name="Hussain F."/>
            <person name="Yang J."/>
            <person name="Arevalo P."/>
            <person name="Brown J."/>
            <person name="Cutler M."/>
            <person name="Kelly L."/>
            <person name="Polz M.F."/>
        </authorList>
    </citation>
    <scope>NUCLEOTIDE SEQUENCE [LARGE SCALE GENOMIC DNA]</scope>
    <source>
        <strain evidence="7">10N.261.48.B5</strain>
    </source>
</reference>
<dbReference type="GO" id="GO:0009244">
    <property type="term" value="P:lipopolysaccharide core region biosynthetic process"/>
    <property type="evidence" value="ECO:0007669"/>
    <property type="project" value="TreeGrafter"/>
</dbReference>
<comment type="catalytic activity">
    <reaction evidence="5">
        <text>an L-alpha-D-Hep-(1-&gt;5)-[alpha-Kdo-(2-&gt;4)]-alpha-Kdo-(2-&gt;6)-lipid A + ADP-L-glycero-beta-D-manno-heptose = an L-alpha-D-Hep-(1-&gt;3)-L-alpha-D-Hep-(1-&gt;5)-[alpha-Kdo-(2-&gt;4)]-alpha-Kdo-(2-&gt;6)-lipid A + ADP + H(+)</text>
        <dbReference type="Rhea" id="RHEA:74071"/>
        <dbReference type="ChEBI" id="CHEBI:15378"/>
        <dbReference type="ChEBI" id="CHEBI:61506"/>
        <dbReference type="ChEBI" id="CHEBI:193068"/>
        <dbReference type="ChEBI" id="CHEBI:193069"/>
        <dbReference type="ChEBI" id="CHEBI:456216"/>
        <dbReference type="EC" id="2.4.99.24"/>
    </reaction>
</comment>
<proteinExistence type="inferred from homology"/>
<evidence type="ECO:0000313" key="6">
    <source>
        <dbReference type="EMBL" id="PMM40263.1"/>
    </source>
</evidence>
<dbReference type="FunFam" id="3.40.50.2000:FF:000023">
    <property type="entry name" value="ADP-heptose--LPS heptosyltransferase II"/>
    <property type="match status" value="1"/>
</dbReference>
<evidence type="ECO:0000256" key="1">
    <source>
        <dbReference type="ARBA" id="ARBA00022676"/>
    </source>
</evidence>
<dbReference type="PANTHER" id="PTHR30160">
    <property type="entry name" value="TETRAACYLDISACCHARIDE 4'-KINASE-RELATED"/>
    <property type="match status" value="1"/>
</dbReference>
<dbReference type="NCBIfam" id="TIGR02195">
    <property type="entry name" value="heptsyl_trn_II"/>
    <property type="match status" value="1"/>
</dbReference>
<gene>
    <name evidence="6" type="ORF">BCT54_12850</name>
</gene>